<dbReference type="Gene3D" id="3.40.30.10">
    <property type="entry name" value="Glutaredoxin"/>
    <property type="match status" value="1"/>
</dbReference>
<evidence type="ECO:0000313" key="2">
    <source>
        <dbReference type="EMBL" id="GGJ91757.1"/>
    </source>
</evidence>
<keyword evidence="3" id="KW-1185">Reference proteome</keyword>
<reference evidence="2" key="2">
    <citation type="submission" date="2020-09" db="EMBL/GenBank/DDBJ databases">
        <authorList>
            <person name="Sun Q."/>
            <person name="Ohkuma M."/>
        </authorList>
    </citation>
    <scope>NUCLEOTIDE SEQUENCE</scope>
    <source>
        <strain evidence="2">JCM 14719</strain>
    </source>
</reference>
<gene>
    <name evidence="2" type="primary">ywbO</name>
    <name evidence="2" type="ORF">GCM10007043_01850</name>
</gene>
<organism evidence="2 3">
    <name type="scientific">Calditerricola satsumensis</name>
    <dbReference type="NCBI Taxonomy" id="373054"/>
    <lineage>
        <taxon>Bacteria</taxon>
        <taxon>Bacillati</taxon>
        <taxon>Bacillota</taxon>
        <taxon>Bacilli</taxon>
        <taxon>Bacillales</taxon>
        <taxon>Bacillaceae</taxon>
        <taxon>Calditerricola</taxon>
    </lineage>
</organism>
<feature type="domain" description="DSBA-like thioredoxin" evidence="1">
    <location>
        <begin position="22"/>
        <end position="157"/>
    </location>
</feature>
<dbReference type="PANTHER" id="PTHR13887">
    <property type="entry name" value="GLUTATHIONE S-TRANSFERASE KAPPA"/>
    <property type="match status" value="1"/>
</dbReference>
<dbReference type="Proteomes" id="UP000637720">
    <property type="component" value="Unassembled WGS sequence"/>
</dbReference>
<dbReference type="GO" id="GO:0016491">
    <property type="term" value="F:oxidoreductase activity"/>
    <property type="evidence" value="ECO:0007669"/>
    <property type="project" value="InterPro"/>
</dbReference>
<dbReference type="Pfam" id="PF01323">
    <property type="entry name" value="DSBA"/>
    <property type="match status" value="1"/>
</dbReference>
<evidence type="ECO:0000259" key="1">
    <source>
        <dbReference type="Pfam" id="PF01323"/>
    </source>
</evidence>
<dbReference type="InterPro" id="IPR001853">
    <property type="entry name" value="DSBA-like_thioredoxin_dom"/>
</dbReference>
<dbReference type="AlphaFoldDB" id="A0A8J3F907"/>
<comment type="caution">
    <text evidence="2">The sequence shown here is derived from an EMBL/GenBank/DDBJ whole genome shotgun (WGS) entry which is preliminary data.</text>
</comment>
<protein>
    <recommendedName>
        <fullName evidence="1">DSBA-like thioredoxin domain-containing protein</fullName>
    </recommendedName>
</protein>
<dbReference type="PANTHER" id="PTHR13887:SF33">
    <property type="entry name" value="ISOMERASE"/>
    <property type="match status" value="1"/>
</dbReference>
<proteinExistence type="predicted"/>
<name>A0A8J3F907_9BACI</name>
<dbReference type="SUPFAM" id="SSF52833">
    <property type="entry name" value="Thioredoxin-like"/>
    <property type="match status" value="1"/>
</dbReference>
<reference evidence="2" key="1">
    <citation type="journal article" date="2014" name="Int. J. Syst. Evol. Microbiol.">
        <title>Complete genome sequence of Corynebacterium casei LMG S-19264T (=DSM 44701T), isolated from a smear-ripened cheese.</title>
        <authorList>
            <consortium name="US DOE Joint Genome Institute (JGI-PGF)"/>
            <person name="Walter F."/>
            <person name="Albersmeier A."/>
            <person name="Kalinowski J."/>
            <person name="Ruckert C."/>
        </authorList>
    </citation>
    <scope>NUCLEOTIDE SEQUENCE</scope>
    <source>
        <strain evidence="2">JCM 14719</strain>
    </source>
</reference>
<accession>A0A8J3F907</accession>
<dbReference type="EMBL" id="BMOF01000002">
    <property type="protein sequence ID" value="GGJ91757.1"/>
    <property type="molecule type" value="Genomic_DNA"/>
</dbReference>
<evidence type="ECO:0000313" key="3">
    <source>
        <dbReference type="Proteomes" id="UP000637720"/>
    </source>
</evidence>
<sequence>MPFELRPYPTPTLRPESEYMQRVWAQSVKPLAKRLGLEIELPPISPQPHTHLAFEGYHFAKEHGKGNAYHHRVFVAFFQEGKDIGDLDVLTELARDVGLDADAFRAALEARTYREVHQAALRHAVEEMGITAVPTFVIGPRVFVGLQSKETLERAIAEAEAQAKGGDASGLACGRDGCE</sequence>
<dbReference type="InterPro" id="IPR036249">
    <property type="entry name" value="Thioredoxin-like_sf"/>
</dbReference>